<dbReference type="InterPro" id="IPR026353">
    <property type="entry name" value="Hypoxan-DNA_Glyclase"/>
</dbReference>
<feature type="domain" description="Uracil-DNA glycosylase-like" evidence="1">
    <location>
        <begin position="8"/>
        <end position="161"/>
    </location>
</feature>
<dbReference type="RefSeq" id="WP_346784068.1">
    <property type="nucleotide sequence ID" value="NZ_JBDLBR010000002.1"/>
</dbReference>
<evidence type="ECO:0000313" key="2">
    <source>
        <dbReference type="EMBL" id="MEN7536609.1"/>
    </source>
</evidence>
<dbReference type="GO" id="GO:0033958">
    <property type="term" value="F:DNA-deoxyinosine glycosylase activity"/>
    <property type="evidence" value="ECO:0007669"/>
    <property type="project" value="UniProtKB-EC"/>
</dbReference>
<dbReference type="Proteomes" id="UP001484535">
    <property type="component" value="Unassembled WGS sequence"/>
</dbReference>
<dbReference type="EMBL" id="JBDLBR010000002">
    <property type="protein sequence ID" value="MEN7536609.1"/>
    <property type="molecule type" value="Genomic_DNA"/>
</dbReference>
<dbReference type="Gene3D" id="3.40.470.10">
    <property type="entry name" value="Uracil-DNA glycosylase-like domain"/>
    <property type="match status" value="1"/>
</dbReference>
<dbReference type="InterPro" id="IPR036895">
    <property type="entry name" value="Uracil-DNA_glycosylase-like_sf"/>
</dbReference>
<organism evidence="2 3">
    <name type="scientific">Aurantiacibacter flavus</name>
    <dbReference type="NCBI Taxonomy" id="3145232"/>
    <lineage>
        <taxon>Bacteria</taxon>
        <taxon>Pseudomonadati</taxon>
        <taxon>Pseudomonadota</taxon>
        <taxon>Alphaproteobacteria</taxon>
        <taxon>Sphingomonadales</taxon>
        <taxon>Erythrobacteraceae</taxon>
        <taxon>Aurantiacibacter</taxon>
    </lineage>
</organism>
<dbReference type="NCBIfam" id="TIGR04274">
    <property type="entry name" value="hypoxanDNAglyco"/>
    <property type="match status" value="1"/>
</dbReference>
<gene>
    <name evidence="2" type="ORF">ABDJ38_05435</name>
</gene>
<dbReference type="InterPro" id="IPR005122">
    <property type="entry name" value="Uracil-DNA_glycosylase-like"/>
</dbReference>
<dbReference type="CDD" id="cd10032">
    <property type="entry name" value="UDG-F6_HDG"/>
    <property type="match status" value="1"/>
</dbReference>
<name>A0ABV0CUR7_9SPHN</name>
<keyword evidence="2" id="KW-0326">Glycosidase</keyword>
<dbReference type="SUPFAM" id="SSF52141">
    <property type="entry name" value="Uracil-DNA glycosylase-like"/>
    <property type="match status" value="1"/>
</dbReference>
<reference evidence="2 3" key="1">
    <citation type="submission" date="2024-05" db="EMBL/GenBank/DDBJ databases">
        <authorList>
            <person name="Park S."/>
        </authorList>
    </citation>
    <scope>NUCLEOTIDE SEQUENCE [LARGE SCALE GENOMIC DNA]</scope>
    <source>
        <strain evidence="2 3">DGU5</strain>
    </source>
</reference>
<dbReference type="SMART" id="SM00987">
    <property type="entry name" value="UreE_C"/>
    <property type="match status" value="1"/>
</dbReference>
<dbReference type="SMART" id="SM00986">
    <property type="entry name" value="UDG"/>
    <property type="match status" value="1"/>
</dbReference>
<proteinExistence type="predicted"/>
<evidence type="ECO:0000259" key="1">
    <source>
        <dbReference type="SMART" id="SM00986"/>
    </source>
</evidence>
<accession>A0ABV0CUR7</accession>
<sequence>MSLRKSGFGAVVDSDTRLVILGSLPGERSLAERRYYAHPGNGFWHLVGAVIGCDLVSLDYEARIATLRAHRIGLWDTVASAERSGSLDTAIRSHEANPLAEFAASLPHLRALAFNGAKSARIGRRQLAGQTAPELVDLPSSSAAYAAMPLAEKTERWLTLRNFLG</sequence>
<protein>
    <submittedName>
        <fullName evidence="2">DNA-deoxyinosine glycosylase</fullName>
        <ecNumber evidence="2">3.2.2.15</ecNumber>
    </submittedName>
</protein>
<evidence type="ECO:0000313" key="3">
    <source>
        <dbReference type="Proteomes" id="UP001484535"/>
    </source>
</evidence>
<dbReference type="EC" id="3.2.2.15" evidence="2"/>
<keyword evidence="3" id="KW-1185">Reference proteome</keyword>
<dbReference type="Pfam" id="PF03167">
    <property type="entry name" value="UDG"/>
    <property type="match status" value="1"/>
</dbReference>
<keyword evidence="2" id="KW-0378">Hydrolase</keyword>
<comment type="caution">
    <text evidence="2">The sequence shown here is derived from an EMBL/GenBank/DDBJ whole genome shotgun (WGS) entry which is preliminary data.</text>
</comment>